<dbReference type="AlphaFoldDB" id="A0ABD1YE47"/>
<evidence type="ECO:0000313" key="2">
    <source>
        <dbReference type="Proteomes" id="UP001605036"/>
    </source>
</evidence>
<reference evidence="1 2" key="1">
    <citation type="submission" date="2024-09" db="EMBL/GenBank/DDBJ databases">
        <title>Chromosome-scale assembly of Riccia fluitans.</title>
        <authorList>
            <person name="Paukszto L."/>
            <person name="Sawicki J."/>
            <person name="Karawczyk K."/>
            <person name="Piernik-Szablinska J."/>
            <person name="Szczecinska M."/>
            <person name="Mazdziarz M."/>
        </authorList>
    </citation>
    <scope>NUCLEOTIDE SEQUENCE [LARGE SCALE GENOMIC DNA]</scope>
    <source>
        <strain evidence="1">Rf_01</strain>
        <tissue evidence="1">Aerial parts of the thallus</tissue>
    </source>
</reference>
<accession>A0ABD1YE47</accession>
<sequence>MASYGGTVAAVSACSALQSIGAVGTFTGATAVATAGAAIMGGGAAAVVDCCCLSEYLLVHGTGTAEPLVVHMK</sequence>
<dbReference type="EMBL" id="JBHFFA010000004">
    <property type="protein sequence ID" value="KAL2628935.1"/>
    <property type="molecule type" value="Genomic_DNA"/>
</dbReference>
<keyword evidence="2" id="KW-1185">Reference proteome</keyword>
<comment type="caution">
    <text evidence="1">The sequence shown here is derived from an EMBL/GenBank/DDBJ whole genome shotgun (WGS) entry which is preliminary data.</text>
</comment>
<name>A0ABD1YE47_9MARC</name>
<protein>
    <submittedName>
        <fullName evidence="1">Uncharacterized protein</fullName>
    </submittedName>
</protein>
<evidence type="ECO:0000313" key="1">
    <source>
        <dbReference type="EMBL" id="KAL2628935.1"/>
    </source>
</evidence>
<proteinExistence type="predicted"/>
<dbReference type="Proteomes" id="UP001605036">
    <property type="component" value="Unassembled WGS sequence"/>
</dbReference>
<gene>
    <name evidence="1" type="ORF">R1flu_013621</name>
</gene>
<organism evidence="1 2">
    <name type="scientific">Riccia fluitans</name>
    <dbReference type="NCBI Taxonomy" id="41844"/>
    <lineage>
        <taxon>Eukaryota</taxon>
        <taxon>Viridiplantae</taxon>
        <taxon>Streptophyta</taxon>
        <taxon>Embryophyta</taxon>
        <taxon>Marchantiophyta</taxon>
        <taxon>Marchantiopsida</taxon>
        <taxon>Marchantiidae</taxon>
        <taxon>Marchantiales</taxon>
        <taxon>Ricciaceae</taxon>
        <taxon>Riccia</taxon>
    </lineage>
</organism>